<reference evidence="1 2" key="1">
    <citation type="submission" date="2018-06" db="EMBL/GenBank/DDBJ databases">
        <authorList>
            <consortium name="Pathogen Informatics"/>
            <person name="Doyle S."/>
        </authorList>
    </citation>
    <scope>NUCLEOTIDE SEQUENCE [LARGE SCALE GENOMIC DNA]</scope>
    <source>
        <strain evidence="1 2">NCTC5050</strain>
    </source>
</reference>
<gene>
    <name evidence="1" type="ORF">NCTC5050_06766</name>
</gene>
<dbReference type="EMBL" id="UGLZ01000005">
    <property type="protein sequence ID" value="STV59818.1"/>
    <property type="molecule type" value="Genomic_DNA"/>
</dbReference>
<accession>A0A378C2T4</accession>
<sequence>MDLPAPFGPMMPTIAPFGTEEAQIVNQNAVAVGFAQMADFQNFIAQTRAWRNEQFV</sequence>
<name>A0A378C2T4_KLEPO</name>
<organism evidence="1 2">
    <name type="scientific">Klebsiella pneumoniae subsp. ozaenae</name>
    <dbReference type="NCBI Taxonomy" id="574"/>
    <lineage>
        <taxon>Bacteria</taxon>
        <taxon>Pseudomonadati</taxon>
        <taxon>Pseudomonadota</taxon>
        <taxon>Gammaproteobacteria</taxon>
        <taxon>Enterobacterales</taxon>
        <taxon>Enterobacteriaceae</taxon>
        <taxon>Klebsiella/Raoultella group</taxon>
        <taxon>Klebsiella</taxon>
        <taxon>Klebsiella pneumoniae complex</taxon>
    </lineage>
</organism>
<evidence type="ECO:0000313" key="2">
    <source>
        <dbReference type="Proteomes" id="UP000255382"/>
    </source>
</evidence>
<proteinExistence type="predicted"/>
<evidence type="ECO:0000313" key="1">
    <source>
        <dbReference type="EMBL" id="STV59818.1"/>
    </source>
</evidence>
<dbReference type="Proteomes" id="UP000255382">
    <property type="component" value="Unassembled WGS sequence"/>
</dbReference>
<protein>
    <submittedName>
        <fullName evidence="1">Uncharacterized protein</fullName>
    </submittedName>
</protein>
<dbReference type="AlphaFoldDB" id="A0A378C2T4"/>
<keyword evidence="2" id="KW-1185">Reference proteome</keyword>